<feature type="compositionally biased region" description="Pro residues" evidence="1">
    <location>
        <begin position="54"/>
        <end position="65"/>
    </location>
</feature>
<dbReference type="EMBL" id="JH711797">
    <property type="protein sequence ID" value="EIW51987.1"/>
    <property type="molecule type" value="Genomic_DNA"/>
</dbReference>
<dbReference type="KEGG" id="tvs:TRAVEDRAFT_32179"/>
<evidence type="ECO:0000313" key="3">
    <source>
        <dbReference type="Proteomes" id="UP000054317"/>
    </source>
</evidence>
<dbReference type="GeneID" id="19413663"/>
<feature type="region of interest" description="Disordered" evidence="1">
    <location>
        <begin position="38"/>
        <end position="90"/>
    </location>
</feature>
<evidence type="ECO:0000256" key="1">
    <source>
        <dbReference type="SAM" id="MobiDB-lite"/>
    </source>
</evidence>
<organism evidence="2 3">
    <name type="scientific">Trametes versicolor (strain FP-101664)</name>
    <name type="common">White-rot fungus</name>
    <name type="synonym">Coriolus versicolor</name>
    <dbReference type="NCBI Taxonomy" id="717944"/>
    <lineage>
        <taxon>Eukaryota</taxon>
        <taxon>Fungi</taxon>
        <taxon>Dikarya</taxon>
        <taxon>Basidiomycota</taxon>
        <taxon>Agaricomycotina</taxon>
        <taxon>Agaricomycetes</taxon>
        <taxon>Polyporales</taxon>
        <taxon>Polyporaceae</taxon>
        <taxon>Trametes</taxon>
    </lineage>
</organism>
<keyword evidence="3" id="KW-1185">Reference proteome</keyword>
<proteinExistence type="predicted"/>
<dbReference type="RefSeq" id="XP_008045015.1">
    <property type="nucleotide sequence ID" value="XM_008046824.1"/>
</dbReference>
<name>R7S8K4_TRAVS</name>
<evidence type="ECO:0000313" key="2">
    <source>
        <dbReference type="EMBL" id="EIW51987.1"/>
    </source>
</evidence>
<protein>
    <submittedName>
        <fullName evidence="2">Uncharacterized protein</fullName>
    </submittedName>
</protein>
<sequence length="90" mass="9843">MPSRTKKQAKQIVVRTVEPGTRRSTKAVFGTLTELNNHKPLVSPPLTPHVGYRPLPPTTPPPSLPPLRIRSTSGAELMSLPCKPRPSSTR</sequence>
<reference evidence="3" key="1">
    <citation type="journal article" date="2012" name="Science">
        <title>The Paleozoic origin of enzymatic lignin decomposition reconstructed from 31 fungal genomes.</title>
        <authorList>
            <person name="Floudas D."/>
            <person name="Binder M."/>
            <person name="Riley R."/>
            <person name="Barry K."/>
            <person name="Blanchette R.A."/>
            <person name="Henrissat B."/>
            <person name="Martinez A.T."/>
            <person name="Otillar R."/>
            <person name="Spatafora J.W."/>
            <person name="Yadav J.S."/>
            <person name="Aerts A."/>
            <person name="Benoit I."/>
            <person name="Boyd A."/>
            <person name="Carlson A."/>
            <person name="Copeland A."/>
            <person name="Coutinho P.M."/>
            <person name="de Vries R.P."/>
            <person name="Ferreira P."/>
            <person name="Findley K."/>
            <person name="Foster B."/>
            <person name="Gaskell J."/>
            <person name="Glotzer D."/>
            <person name="Gorecki P."/>
            <person name="Heitman J."/>
            <person name="Hesse C."/>
            <person name="Hori C."/>
            <person name="Igarashi K."/>
            <person name="Jurgens J.A."/>
            <person name="Kallen N."/>
            <person name="Kersten P."/>
            <person name="Kohler A."/>
            <person name="Kuees U."/>
            <person name="Kumar T.K.A."/>
            <person name="Kuo A."/>
            <person name="LaButti K."/>
            <person name="Larrondo L.F."/>
            <person name="Lindquist E."/>
            <person name="Ling A."/>
            <person name="Lombard V."/>
            <person name="Lucas S."/>
            <person name="Lundell T."/>
            <person name="Martin R."/>
            <person name="McLaughlin D.J."/>
            <person name="Morgenstern I."/>
            <person name="Morin E."/>
            <person name="Murat C."/>
            <person name="Nagy L.G."/>
            <person name="Nolan M."/>
            <person name="Ohm R.A."/>
            <person name="Patyshakuliyeva A."/>
            <person name="Rokas A."/>
            <person name="Ruiz-Duenas F.J."/>
            <person name="Sabat G."/>
            <person name="Salamov A."/>
            <person name="Samejima M."/>
            <person name="Schmutz J."/>
            <person name="Slot J.C."/>
            <person name="St John F."/>
            <person name="Stenlid J."/>
            <person name="Sun H."/>
            <person name="Sun S."/>
            <person name="Syed K."/>
            <person name="Tsang A."/>
            <person name="Wiebenga A."/>
            <person name="Young D."/>
            <person name="Pisabarro A."/>
            <person name="Eastwood D.C."/>
            <person name="Martin F."/>
            <person name="Cullen D."/>
            <person name="Grigoriev I.V."/>
            <person name="Hibbett D.S."/>
        </authorList>
    </citation>
    <scope>NUCLEOTIDE SEQUENCE [LARGE SCALE GENOMIC DNA]</scope>
    <source>
        <strain evidence="3">FP-101664</strain>
    </source>
</reference>
<gene>
    <name evidence="2" type="ORF">TRAVEDRAFT_32179</name>
</gene>
<dbReference type="AlphaFoldDB" id="R7S8K4"/>
<accession>R7S8K4</accession>
<dbReference type="Proteomes" id="UP000054317">
    <property type="component" value="Unassembled WGS sequence"/>
</dbReference>